<evidence type="ECO:0000256" key="2">
    <source>
        <dbReference type="ARBA" id="ARBA00022679"/>
    </source>
</evidence>
<reference evidence="10 11" key="1">
    <citation type="journal article" date="2016" name="Nat. Commun.">
        <title>Thousands of microbial genomes shed light on interconnected biogeochemical processes in an aquifer system.</title>
        <authorList>
            <person name="Anantharaman K."/>
            <person name="Brown C.T."/>
            <person name="Hug L.A."/>
            <person name="Sharon I."/>
            <person name="Castelle C.J."/>
            <person name="Probst A.J."/>
            <person name="Thomas B.C."/>
            <person name="Singh A."/>
            <person name="Wilkins M.J."/>
            <person name="Karaoz U."/>
            <person name="Brodie E.L."/>
            <person name="Williams K.H."/>
            <person name="Hubbard S.S."/>
            <person name="Banfield J.F."/>
        </authorList>
    </citation>
    <scope>NUCLEOTIDE SEQUENCE [LARGE SCALE GENOMIC DNA]</scope>
</reference>
<keyword evidence="5" id="KW-0239">DNA-directed DNA polymerase</keyword>
<dbReference type="Pfam" id="PF14791">
    <property type="entry name" value="DNA_pol_B_thumb"/>
    <property type="match status" value="1"/>
</dbReference>
<dbReference type="PANTHER" id="PTHR36928:SF1">
    <property type="entry name" value="PHOSPHATASE YCDX-RELATED"/>
    <property type="match status" value="1"/>
</dbReference>
<dbReference type="InterPro" id="IPR004013">
    <property type="entry name" value="PHP_dom"/>
</dbReference>
<dbReference type="CDD" id="cd07436">
    <property type="entry name" value="PHP_PolX"/>
    <property type="match status" value="1"/>
</dbReference>
<comment type="caution">
    <text evidence="10">The sequence shown here is derived from an EMBL/GenBank/DDBJ whole genome shotgun (WGS) entry which is preliminary data.</text>
</comment>
<dbReference type="InterPro" id="IPR002054">
    <property type="entry name" value="DNA-dir_DNA_pol_X"/>
</dbReference>
<evidence type="ECO:0000313" key="11">
    <source>
        <dbReference type="Proteomes" id="UP000179059"/>
    </source>
</evidence>
<dbReference type="PRINTS" id="PR00870">
    <property type="entry name" value="DNAPOLXBETA"/>
</dbReference>
<dbReference type="InterPro" id="IPR010996">
    <property type="entry name" value="HHH_MUS81"/>
</dbReference>
<dbReference type="Gene3D" id="3.20.20.140">
    <property type="entry name" value="Metal-dependent hydrolases"/>
    <property type="match status" value="1"/>
</dbReference>
<evidence type="ECO:0000256" key="6">
    <source>
        <dbReference type="ARBA" id="ARBA00023204"/>
    </source>
</evidence>
<keyword evidence="6" id="KW-0234">DNA repair</keyword>
<dbReference type="EC" id="2.7.7.7" evidence="1"/>
<dbReference type="SUPFAM" id="SSF81301">
    <property type="entry name" value="Nucleotidyltransferase"/>
    <property type="match status" value="1"/>
</dbReference>
<dbReference type="STRING" id="1798647.A2855_00680"/>
<evidence type="ECO:0000256" key="5">
    <source>
        <dbReference type="ARBA" id="ARBA00022932"/>
    </source>
</evidence>
<keyword evidence="3" id="KW-0548">Nucleotidyltransferase</keyword>
<evidence type="ECO:0000259" key="8">
    <source>
        <dbReference type="SMART" id="SM00481"/>
    </source>
</evidence>
<dbReference type="PIRSF" id="PIRSF005047">
    <property type="entry name" value="UCP005047_YshC"/>
    <property type="match status" value="1"/>
</dbReference>
<keyword evidence="4" id="KW-0227">DNA damage</keyword>
<dbReference type="Gene3D" id="3.30.460.10">
    <property type="entry name" value="Beta Polymerase, domain 2"/>
    <property type="match status" value="1"/>
</dbReference>
<feature type="domain" description="DNA-directed DNA polymerase X" evidence="9">
    <location>
        <begin position="5"/>
        <end position="319"/>
    </location>
</feature>
<organism evidence="10 11">
    <name type="scientific">Candidatus Liptonbacteria bacterium RIFCSPHIGHO2_01_FULL_57_28</name>
    <dbReference type="NCBI Taxonomy" id="1798647"/>
    <lineage>
        <taxon>Bacteria</taxon>
        <taxon>Candidatus Liptoniibacteriota</taxon>
    </lineage>
</organism>
<protein>
    <recommendedName>
        <fullName evidence="1">DNA-directed DNA polymerase</fullName>
        <ecNumber evidence="1">2.7.7.7</ecNumber>
    </recommendedName>
</protein>
<evidence type="ECO:0000313" key="10">
    <source>
        <dbReference type="EMBL" id="OGY98783.1"/>
    </source>
</evidence>
<dbReference type="Pfam" id="PF14716">
    <property type="entry name" value="HHH_8"/>
    <property type="match status" value="1"/>
</dbReference>
<feature type="domain" description="Polymerase/histidinol phosphatase N-terminal" evidence="8">
    <location>
        <begin position="343"/>
        <end position="423"/>
    </location>
</feature>
<dbReference type="Pfam" id="PF14520">
    <property type="entry name" value="HHH_5"/>
    <property type="match status" value="1"/>
</dbReference>
<dbReference type="InterPro" id="IPR029398">
    <property type="entry name" value="PolB_thumb"/>
</dbReference>
<evidence type="ECO:0000256" key="3">
    <source>
        <dbReference type="ARBA" id="ARBA00022695"/>
    </source>
</evidence>
<dbReference type="GO" id="GO:0003677">
    <property type="term" value="F:DNA binding"/>
    <property type="evidence" value="ECO:0007669"/>
    <property type="project" value="InterPro"/>
</dbReference>
<comment type="catalytic activity">
    <reaction evidence="7">
        <text>DNA(n) + a 2'-deoxyribonucleoside 5'-triphosphate = DNA(n+1) + diphosphate</text>
        <dbReference type="Rhea" id="RHEA:22508"/>
        <dbReference type="Rhea" id="RHEA-COMP:17339"/>
        <dbReference type="Rhea" id="RHEA-COMP:17340"/>
        <dbReference type="ChEBI" id="CHEBI:33019"/>
        <dbReference type="ChEBI" id="CHEBI:61560"/>
        <dbReference type="ChEBI" id="CHEBI:173112"/>
        <dbReference type="EC" id="2.7.7.7"/>
    </reaction>
</comment>
<keyword evidence="2" id="KW-0808">Transferase</keyword>
<dbReference type="InterPro" id="IPR047967">
    <property type="entry name" value="PolX_PHP"/>
</dbReference>
<dbReference type="SUPFAM" id="SSF47802">
    <property type="entry name" value="DNA polymerase beta, N-terminal domain-like"/>
    <property type="match status" value="1"/>
</dbReference>
<dbReference type="FunFam" id="3.20.20.140:FF:000047">
    <property type="entry name" value="PHP domain-containing protein"/>
    <property type="match status" value="1"/>
</dbReference>
<dbReference type="NCBIfam" id="NF006375">
    <property type="entry name" value="PRK08609.1"/>
    <property type="match status" value="1"/>
</dbReference>
<dbReference type="GO" id="GO:0042578">
    <property type="term" value="F:phosphoric ester hydrolase activity"/>
    <property type="evidence" value="ECO:0007669"/>
    <property type="project" value="TreeGrafter"/>
</dbReference>
<dbReference type="InterPro" id="IPR027421">
    <property type="entry name" value="DNA_pol_lamdba_lyase_dom_sf"/>
</dbReference>
<dbReference type="GO" id="GO:0003887">
    <property type="term" value="F:DNA-directed DNA polymerase activity"/>
    <property type="evidence" value="ECO:0007669"/>
    <property type="project" value="UniProtKB-KW"/>
</dbReference>
<evidence type="ECO:0000256" key="7">
    <source>
        <dbReference type="ARBA" id="ARBA00049244"/>
    </source>
</evidence>
<dbReference type="EMBL" id="MHKX01000002">
    <property type="protein sequence ID" value="OGY98783.1"/>
    <property type="molecule type" value="Genomic_DNA"/>
</dbReference>
<dbReference type="InterPro" id="IPR003141">
    <property type="entry name" value="Pol/His_phosphatase_N"/>
</dbReference>
<sequence>MRQQISNQEIALILSTISEYLAMQDIPFKPQAYSRAAQGIADLEKSVREVYEEGGAKALRNIPGVGQSIAEHIEELLKTGKLKYFEQLKKQAPVDVAGLTAISGLGPKSIKRLYTELKVRNVADLAKAAKAGKVRDLAGFGAKAEENILKGIEFLKKDGGRFNLGQVAPAARSLETWLAKVPGVERLTVAGSMRRWKETVGDIDILSAAKDPAALLTAFTKMPNVSRVLARGETKSSVQISSGMQVDLRVVPKESYGAALCYFTGSKEHNVALRELAIKKGLKLNEYGLWKGKKQVAGATEEEVYKALGLEYIEPELREMTGEIEAARARKLPQLVQYKDIHGDLQVQTDWTDGTASIENMALAAAERGLKYLVITDHTKRLAMAHGLDEERLLSQMSAIDKVQKKLGSKIRVLKGTECDILKDGSLDLPDSVLAKLDVVGVSLHSFFNLPEAEQTERALRAIRNPHTDIFFHPTGRLIGKREACKLDMERIIRAAKETGTVLEVNSFPDRLDLKDDHVRMAVGAGVKLAIDSDAHAPAHFDLLSYGVAVARRGWAEKGDVINAWPAEKMLGFLKKN</sequence>
<evidence type="ECO:0000256" key="1">
    <source>
        <dbReference type="ARBA" id="ARBA00012417"/>
    </source>
</evidence>
<name>A0A1G2CBJ7_9BACT</name>
<evidence type="ECO:0000259" key="9">
    <source>
        <dbReference type="SMART" id="SM00483"/>
    </source>
</evidence>
<dbReference type="GO" id="GO:0006281">
    <property type="term" value="P:DNA repair"/>
    <property type="evidence" value="ECO:0007669"/>
    <property type="project" value="UniProtKB-KW"/>
</dbReference>
<dbReference type="SUPFAM" id="SSF158702">
    <property type="entry name" value="Sec63 N-terminal domain-like"/>
    <property type="match status" value="1"/>
</dbReference>
<dbReference type="InterPro" id="IPR022311">
    <property type="entry name" value="PolX-like"/>
</dbReference>
<dbReference type="SMART" id="SM00481">
    <property type="entry name" value="POLIIIAc"/>
    <property type="match status" value="1"/>
</dbReference>
<dbReference type="Gene3D" id="1.10.150.20">
    <property type="entry name" value="5' to 3' exonuclease, C-terminal subdomain"/>
    <property type="match status" value="1"/>
</dbReference>
<dbReference type="InterPro" id="IPR050243">
    <property type="entry name" value="PHP_phosphatase"/>
</dbReference>
<gene>
    <name evidence="10" type="ORF">A2855_00680</name>
</gene>
<dbReference type="GO" id="GO:0005829">
    <property type="term" value="C:cytosol"/>
    <property type="evidence" value="ECO:0007669"/>
    <property type="project" value="TreeGrafter"/>
</dbReference>
<dbReference type="Gene3D" id="1.10.150.110">
    <property type="entry name" value="DNA polymerase beta, N-terminal domain-like"/>
    <property type="match status" value="1"/>
</dbReference>
<dbReference type="InterPro" id="IPR002008">
    <property type="entry name" value="DNA_pol_X_beta-like"/>
</dbReference>
<proteinExistence type="predicted"/>
<dbReference type="GO" id="GO:0008270">
    <property type="term" value="F:zinc ion binding"/>
    <property type="evidence" value="ECO:0007669"/>
    <property type="project" value="TreeGrafter"/>
</dbReference>
<dbReference type="Pfam" id="PF02811">
    <property type="entry name" value="PHP"/>
    <property type="match status" value="1"/>
</dbReference>
<dbReference type="SMART" id="SM00483">
    <property type="entry name" value="POLXc"/>
    <property type="match status" value="1"/>
</dbReference>
<evidence type="ECO:0000256" key="4">
    <source>
        <dbReference type="ARBA" id="ARBA00022763"/>
    </source>
</evidence>
<dbReference type="InterPro" id="IPR037160">
    <property type="entry name" value="DNA_Pol_thumb_sf"/>
</dbReference>
<dbReference type="Gene3D" id="3.30.210.10">
    <property type="entry name" value="DNA polymerase, thumb domain"/>
    <property type="match status" value="1"/>
</dbReference>
<dbReference type="AlphaFoldDB" id="A0A1G2CBJ7"/>
<dbReference type="InterPro" id="IPR016195">
    <property type="entry name" value="Pol/histidinol_Pase-like"/>
</dbReference>
<dbReference type="CDD" id="cd00141">
    <property type="entry name" value="NT_POLXc"/>
    <property type="match status" value="1"/>
</dbReference>
<accession>A0A1G2CBJ7</accession>
<dbReference type="SUPFAM" id="SSF89550">
    <property type="entry name" value="PHP domain-like"/>
    <property type="match status" value="1"/>
</dbReference>
<dbReference type="PANTHER" id="PTHR36928">
    <property type="entry name" value="PHOSPHATASE YCDX-RELATED"/>
    <property type="match status" value="1"/>
</dbReference>
<dbReference type="Proteomes" id="UP000179059">
    <property type="component" value="Unassembled WGS sequence"/>
</dbReference>
<dbReference type="InterPro" id="IPR043519">
    <property type="entry name" value="NT_sf"/>
</dbReference>